<dbReference type="OrthoDB" id="27073at2759"/>
<evidence type="ECO:0000313" key="2">
    <source>
        <dbReference type="EMBL" id="VDN12689.1"/>
    </source>
</evidence>
<evidence type="ECO:0000259" key="1">
    <source>
        <dbReference type="Pfam" id="PF00888"/>
    </source>
</evidence>
<dbReference type="EMBL" id="UYRU01054509">
    <property type="protein sequence ID" value="VDN12689.1"/>
    <property type="molecule type" value="Genomic_DNA"/>
</dbReference>
<dbReference type="Pfam" id="PF00888">
    <property type="entry name" value="Cullin"/>
    <property type="match status" value="1"/>
</dbReference>
<organism evidence="2 3">
    <name type="scientific">Dibothriocephalus latus</name>
    <name type="common">Fish tapeworm</name>
    <name type="synonym">Diphyllobothrium latum</name>
    <dbReference type="NCBI Taxonomy" id="60516"/>
    <lineage>
        <taxon>Eukaryota</taxon>
        <taxon>Metazoa</taxon>
        <taxon>Spiralia</taxon>
        <taxon>Lophotrochozoa</taxon>
        <taxon>Platyhelminthes</taxon>
        <taxon>Cestoda</taxon>
        <taxon>Eucestoda</taxon>
        <taxon>Diphyllobothriidea</taxon>
        <taxon>Diphyllobothriidae</taxon>
        <taxon>Dibothriocephalus</taxon>
    </lineage>
</organism>
<dbReference type="InterPro" id="IPR001373">
    <property type="entry name" value="Cullin_N"/>
</dbReference>
<gene>
    <name evidence="2" type="ORF">DILT_LOCUS8520</name>
</gene>
<feature type="domain" description="Cullin N-terminal" evidence="1">
    <location>
        <begin position="5"/>
        <end position="55"/>
    </location>
</feature>
<dbReference type="Proteomes" id="UP000281553">
    <property type="component" value="Unassembled WGS sequence"/>
</dbReference>
<dbReference type="AlphaFoldDB" id="A0A3P7NUX6"/>
<proteinExistence type="predicted"/>
<keyword evidence="3" id="KW-1185">Reference proteome</keyword>
<reference evidence="2 3" key="1">
    <citation type="submission" date="2018-11" db="EMBL/GenBank/DDBJ databases">
        <authorList>
            <consortium name="Pathogen Informatics"/>
        </authorList>
    </citation>
    <scope>NUCLEOTIDE SEQUENCE [LARGE SCALE GENOMIC DNA]</scope>
</reference>
<accession>A0A3P7NUX6</accession>
<evidence type="ECO:0000313" key="3">
    <source>
        <dbReference type="Proteomes" id="UP000281553"/>
    </source>
</evidence>
<sequence>MVLSGFSMDPAFTRALDKGSDRFINRNAVTDLAGSPRKGPELLAKYVDTLLKKGVDLIVGVDSWRDCFSAFSQCLHAPCYVSLSLSFSLYPTHVSHIAFLITSLRHLLPHTSPCALFVRI</sequence>
<name>A0A3P7NUX6_DIBLA</name>
<protein>
    <recommendedName>
        <fullName evidence="1">Cullin N-terminal domain-containing protein</fullName>
    </recommendedName>
</protein>